<accession>A0AAE3EJ89</accession>
<evidence type="ECO:0000313" key="2">
    <source>
        <dbReference type="EMBL" id="MCD1654499.1"/>
    </source>
</evidence>
<feature type="chain" id="PRO_5041906990" evidence="1">
    <location>
        <begin position="25"/>
        <end position="114"/>
    </location>
</feature>
<dbReference type="RefSeq" id="WP_230754818.1">
    <property type="nucleotide sequence ID" value="NZ_JAINWA010000002.1"/>
</dbReference>
<protein>
    <submittedName>
        <fullName evidence="2">Uncharacterized protein</fullName>
    </submittedName>
</protein>
<name>A0AAE3EJ89_9SPIR</name>
<keyword evidence="3" id="KW-1185">Reference proteome</keyword>
<evidence type="ECO:0000256" key="1">
    <source>
        <dbReference type="SAM" id="SignalP"/>
    </source>
</evidence>
<dbReference type="AlphaFoldDB" id="A0AAE3EJ89"/>
<organism evidence="2 3">
    <name type="scientific">Teretinema zuelzerae</name>
    <dbReference type="NCBI Taxonomy" id="156"/>
    <lineage>
        <taxon>Bacteria</taxon>
        <taxon>Pseudomonadati</taxon>
        <taxon>Spirochaetota</taxon>
        <taxon>Spirochaetia</taxon>
        <taxon>Spirochaetales</taxon>
        <taxon>Treponemataceae</taxon>
        <taxon>Teretinema</taxon>
    </lineage>
</organism>
<gene>
    <name evidence="2" type="ORF">K7J14_07245</name>
</gene>
<evidence type="ECO:0000313" key="3">
    <source>
        <dbReference type="Proteomes" id="UP001198163"/>
    </source>
</evidence>
<reference evidence="2" key="1">
    <citation type="submission" date="2021-08" db="EMBL/GenBank/DDBJ databases">
        <title>Comparative analyses of Brucepasteria parasyntrophica and Teretinema zuelzerae.</title>
        <authorList>
            <person name="Song Y."/>
            <person name="Brune A."/>
        </authorList>
    </citation>
    <scope>NUCLEOTIDE SEQUENCE</scope>
    <source>
        <strain evidence="2">DSM 1903</strain>
    </source>
</reference>
<dbReference type="EMBL" id="JAINWA010000002">
    <property type="protein sequence ID" value="MCD1654499.1"/>
    <property type="molecule type" value="Genomic_DNA"/>
</dbReference>
<keyword evidence="1" id="KW-0732">Signal</keyword>
<comment type="caution">
    <text evidence="2">The sequence shown here is derived from an EMBL/GenBank/DDBJ whole genome shotgun (WGS) entry which is preliminary data.</text>
</comment>
<proteinExistence type="predicted"/>
<dbReference type="Proteomes" id="UP001198163">
    <property type="component" value="Unassembled WGS sequence"/>
</dbReference>
<feature type="signal peptide" evidence="1">
    <location>
        <begin position="1"/>
        <end position="24"/>
    </location>
</feature>
<sequence>MKNTVLRVVHGVCLLVFFCSPLRANAPVIDMAHILETVHNGYQMYQSVLNSIKQVEYAYVTTQAQLKQLQQLDMSEIKSFSDAVSYVDKQIDFVRKTENRFKAISVEVVGRKSR</sequence>